<name>A0A379S379_SALER</name>
<accession>A0A379S379</accession>
<sequence length="139" mass="15259">MPISISRHGAPFVVQHDNSIRSGASHSSSLSKAICHSSNSYDSYDSYDKIKFISCYGANGGCFSNAQMLANTSGRPVTGYYGRVNKLTANLDFTGRTFYPQDKTIARICSAGNRILSWPVKALVYLRGLLTHNADDNLW</sequence>
<gene>
    <name evidence="1" type="primary">dpr</name>
    <name evidence="1" type="ORF">NCTC7295_02760</name>
</gene>
<dbReference type="Proteomes" id="UP000254124">
    <property type="component" value="Unassembled WGS sequence"/>
</dbReference>
<proteinExistence type="predicted"/>
<dbReference type="EMBL" id="UGWZ01000001">
    <property type="protein sequence ID" value="SUG15101.1"/>
    <property type="molecule type" value="Genomic_DNA"/>
</dbReference>
<evidence type="ECO:0000313" key="2">
    <source>
        <dbReference type="Proteomes" id="UP000254124"/>
    </source>
</evidence>
<dbReference type="AlphaFoldDB" id="A0A379S379"/>
<protein>
    <submittedName>
        <fullName evidence="1">Dipicolinate reductase</fullName>
    </submittedName>
</protein>
<reference evidence="1 2" key="1">
    <citation type="submission" date="2018-06" db="EMBL/GenBank/DDBJ databases">
        <authorList>
            <consortium name="Pathogen Informatics"/>
            <person name="Doyle S."/>
        </authorList>
    </citation>
    <scope>NUCLEOTIDE SEQUENCE [LARGE SCALE GENOMIC DNA]</scope>
    <source>
        <strain evidence="1 2">NCTC7295</strain>
    </source>
</reference>
<organism evidence="1 2">
    <name type="scientific">Salmonella enterica subsp. arizonae</name>
    <dbReference type="NCBI Taxonomy" id="59203"/>
    <lineage>
        <taxon>Bacteria</taxon>
        <taxon>Pseudomonadati</taxon>
        <taxon>Pseudomonadota</taxon>
        <taxon>Gammaproteobacteria</taxon>
        <taxon>Enterobacterales</taxon>
        <taxon>Enterobacteriaceae</taxon>
        <taxon>Salmonella</taxon>
    </lineage>
</organism>
<evidence type="ECO:0000313" key="1">
    <source>
        <dbReference type="EMBL" id="SUG15101.1"/>
    </source>
</evidence>